<dbReference type="Pfam" id="PF02810">
    <property type="entry name" value="SEC-C"/>
    <property type="match status" value="1"/>
</dbReference>
<dbReference type="EMBL" id="JAAWWK010000002">
    <property type="protein sequence ID" value="NKI17353.1"/>
    <property type="molecule type" value="Genomic_DNA"/>
</dbReference>
<protein>
    <recommendedName>
        <fullName evidence="2">UPF0225 protein HCU74_07985</fullName>
    </recommendedName>
</protein>
<evidence type="ECO:0000256" key="2">
    <source>
        <dbReference type="HAMAP-Rule" id="MF_00612"/>
    </source>
</evidence>
<dbReference type="PANTHER" id="PTHR33747:SF1">
    <property type="entry name" value="ADENYLATE CYCLASE-ASSOCIATED CAP C-TERMINAL DOMAIN-CONTAINING PROTEIN"/>
    <property type="match status" value="1"/>
</dbReference>
<dbReference type="Proteomes" id="UP000765845">
    <property type="component" value="Unassembled WGS sequence"/>
</dbReference>
<gene>
    <name evidence="4" type="ORF">HCU74_07985</name>
</gene>
<dbReference type="InterPro" id="IPR023006">
    <property type="entry name" value="YchJ-like"/>
</dbReference>
<organism evidence="4 5">
    <name type="scientific">Spongiibacter thalassae</name>
    <dbReference type="NCBI Taxonomy" id="2721624"/>
    <lineage>
        <taxon>Bacteria</taxon>
        <taxon>Pseudomonadati</taxon>
        <taxon>Pseudomonadota</taxon>
        <taxon>Gammaproteobacteria</taxon>
        <taxon>Cellvibrionales</taxon>
        <taxon>Spongiibacteraceae</taxon>
        <taxon>Spongiibacter</taxon>
    </lineage>
</organism>
<dbReference type="SUPFAM" id="SSF54427">
    <property type="entry name" value="NTF2-like"/>
    <property type="match status" value="1"/>
</dbReference>
<dbReference type="Gene3D" id="3.10.450.50">
    <property type="match status" value="1"/>
</dbReference>
<accession>A0ABX1GDW5</accession>
<dbReference type="RefSeq" id="WP_168449858.1">
    <property type="nucleotide sequence ID" value="NZ_JAAWWK010000002.1"/>
</dbReference>
<evidence type="ECO:0000256" key="1">
    <source>
        <dbReference type="ARBA" id="ARBA00010839"/>
    </source>
</evidence>
<comment type="similarity">
    <text evidence="1 2">Belongs to the UPF0225 family.</text>
</comment>
<feature type="domain" description="YchJ-like middle NTF2-like" evidence="3">
    <location>
        <begin position="29"/>
        <end position="125"/>
    </location>
</feature>
<name>A0ABX1GDW5_9GAMM</name>
<dbReference type="PANTHER" id="PTHR33747">
    <property type="entry name" value="UPF0225 PROTEIN SCO1677"/>
    <property type="match status" value="1"/>
</dbReference>
<proteinExistence type="inferred from homology"/>
<evidence type="ECO:0000259" key="3">
    <source>
        <dbReference type="Pfam" id="PF17775"/>
    </source>
</evidence>
<dbReference type="InterPro" id="IPR048469">
    <property type="entry name" value="YchJ-like_M"/>
</dbReference>
<dbReference type="Pfam" id="PF17775">
    <property type="entry name" value="YchJ_M-like"/>
    <property type="match status" value="1"/>
</dbReference>
<sequence length="153" mass="17548">MPGLCPCGSGADYSTCCGRFHKGEWAPCPEQLMRSRYSAYVVGDADYLYHTWHPSARGEETLDQFRRSLGKNNWLGLRILRAEQVKGRDLVEFAAFYRDDRGKLAQLHEESVFVEEGGQWYYLEGRFLPDLKLGRNDACYCGSGQKRKKCHPD</sequence>
<evidence type="ECO:0000313" key="5">
    <source>
        <dbReference type="Proteomes" id="UP000765845"/>
    </source>
</evidence>
<keyword evidence="5" id="KW-1185">Reference proteome</keyword>
<dbReference type="HAMAP" id="MF_00612">
    <property type="entry name" value="UPF0225"/>
    <property type="match status" value="1"/>
</dbReference>
<comment type="caution">
    <text evidence="4">The sequence shown here is derived from an EMBL/GenBank/DDBJ whole genome shotgun (WGS) entry which is preliminary data.</text>
</comment>
<reference evidence="4 5" key="1">
    <citation type="submission" date="2020-04" db="EMBL/GenBank/DDBJ databases">
        <authorList>
            <person name="Yoon J."/>
        </authorList>
    </citation>
    <scope>NUCLEOTIDE SEQUENCE [LARGE SCALE GENOMIC DNA]</scope>
    <source>
        <strain evidence="4 5">KMU-166</strain>
    </source>
</reference>
<evidence type="ECO:0000313" key="4">
    <source>
        <dbReference type="EMBL" id="NKI17353.1"/>
    </source>
</evidence>
<dbReference type="InterPro" id="IPR004027">
    <property type="entry name" value="SEC_C_motif"/>
</dbReference>
<dbReference type="SUPFAM" id="SSF103642">
    <property type="entry name" value="Sec-C motif"/>
    <property type="match status" value="1"/>
</dbReference>
<dbReference type="InterPro" id="IPR032710">
    <property type="entry name" value="NTF2-like_dom_sf"/>
</dbReference>
<dbReference type="NCBIfam" id="NF002449">
    <property type="entry name" value="PRK01617.1"/>
    <property type="match status" value="1"/>
</dbReference>